<evidence type="ECO:0000313" key="2">
    <source>
        <dbReference type="EMBL" id="CAD8398282.1"/>
    </source>
</evidence>
<sequence length="342" mass="39378">MDRRGPGYDLGGVETNGSLDTGGPTFTVTGIDYYSGYDDYSGMNPVNDEDDKDVTAEGNGTMENGGGELVERLETLDLQASKLEDLQLAGVVTRKACAIVLREYNSDEDDSDEDEEDGRLISEKYYHDNGNPKFYKTYQKAYSRGEPWERVVEEKHFDVDGVCRMDVHFALGQPYLYRKHYYPNQRLKSESVFWVEDEKTLQCRKIGWWRTYYDGGNVKSEIQYNDKGVRIGFAKRYGHDGTIEWVRDYTKDYEDRLWSFNDRKGKLAFSEVDAAQMLGFEGIPKTMSEVNSRYRQLCAPLHPDKKPEPESTEQFIRLSRARDVNLGILVARPCAKQRKKLD</sequence>
<reference evidence="2" key="1">
    <citation type="submission" date="2021-01" db="EMBL/GenBank/DDBJ databases">
        <authorList>
            <person name="Corre E."/>
            <person name="Pelletier E."/>
            <person name="Niang G."/>
            <person name="Scheremetjew M."/>
            <person name="Finn R."/>
            <person name="Kale V."/>
            <person name="Holt S."/>
            <person name="Cochrane G."/>
            <person name="Meng A."/>
            <person name="Brown T."/>
            <person name="Cohen L."/>
        </authorList>
    </citation>
    <scope>NUCLEOTIDE SEQUENCE</scope>
    <source>
        <strain evidence="2">UTEX LB 2760</strain>
    </source>
</reference>
<dbReference type="CDD" id="cd06257">
    <property type="entry name" value="DnaJ"/>
    <property type="match status" value="1"/>
</dbReference>
<dbReference type="InterPro" id="IPR036869">
    <property type="entry name" value="J_dom_sf"/>
</dbReference>
<dbReference type="Gene3D" id="3.90.930.1">
    <property type="match status" value="1"/>
</dbReference>
<evidence type="ECO:0000259" key="1">
    <source>
        <dbReference type="PROSITE" id="PS50076"/>
    </source>
</evidence>
<dbReference type="AlphaFoldDB" id="A0A7S0BMQ1"/>
<feature type="domain" description="J" evidence="1">
    <location>
        <begin position="273"/>
        <end position="342"/>
    </location>
</feature>
<organism evidence="2">
    <name type="scientific">Rhodosorus marinus</name>
    <dbReference type="NCBI Taxonomy" id="101924"/>
    <lineage>
        <taxon>Eukaryota</taxon>
        <taxon>Rhodophyta</taxon>
        <taxon>Stylonematophyceae</taxon>
        <taxon>Stylonematales</taxon>
        <taxon>Stylonemataceae</taxon>
        <taxon>Rhodosorus</taxon>
    </lineage>
</organism>
<dbReference type="PROSITE" id="PS50076">
    <property type="entry name" value="DNAJ_2"/>
    <property type="match status" value="1"/>
</dbReference>
<name>A0A7S0BMQ1_9RHOD</name>
<accession>A0A7S0BMQ1</accession>
<dbReference type="SUPFAM" id="SSF46565">
    <property type="entry name" value="Chaperone J-domain"/>
    <property type="match status" value="1"/>
</dbReference>
<protein>
    <recommendedName>
        <fullName evidence="1">J domain-containing protein</fullName>
    </recommendedName>
</protein>
<proteinExistence type="predicted"/>
<dbReference type="EMBL" id="HBEK01015224">
    <property type="protein sequence ID" value="CAD8398282.1"/>
    <property type="molecule type" value="Transcribed_RNA"/>
</dbReference>
<gene>
    <name evidence="2" type="ORF">RMAR0315_LOCUS8273</name>
</gene>
<dbReference type="Gene3D" id="1.10.287.110">
    <property type="entry name" value="DnaJ domain"/>
    <property type="match status" value="1"/>
</dbReference>
<dbReference type="InterPro" id="IPR001623">
    <property type="entry name" value="DnaJ_domain"/>
</dbReference>